<organism evidence="8 9">
    <name type="scientific">Monilinia vaccinii-corymbosi</name>
    <dbReference type="NCBI Taxonomy" id="61207"/>
    <lineage>
        <taxon>Eukaryota</taxon>
        <taxon>Fungi</taxon>
        <taxon>Dikarya</taxon>
        <taxon>Ascomycota</taxon>
        <taxon>Pezizomycotina</taxon>
        <taxon>Leotiomycetes</taxon>
        <taxon>Helotiales</taxon>
        <taxon>Sclerotiniaceae</taxon>
        <taxon>Monilinia</taxon>
    </lineage>
</organism>
<dbReference type="OrthoDB" id="6133115at2759"/>
<evidence type="ECO:0000256" key="1">
    <source>
        <dbReference type="ARBA" id="ARBA00004141"/>
    </source>
</evidence>
<evidence type="ECO:0000259" key="7">
    <source>
        <dbReference type="PROSITE" id="PS50850"/>
    </source>
</evidence>
<name>A0A8A3PK01_9HELO</name>
<dbReference type="InterPro" id="IPR020846">
    <property type="entry name" value="MFS_dom"/>
</dbReference>
<feature type="domain" description="Major facilitator superfamily (MFS) profile" evidence="7">
    <location>
        <begin position="1"/>
        <end position="127"/>
    </location>
</feature>
<evidence type="ECO:0000256" key="6">
    <source>
        <dbReference type="SAM" id="Phobius"/>
    </source>
</evidence>
<protein>
    <recommendedName>
        <fullName evidence="7">Major facilitator superfamily (MFS) profile domain-containing protein</fullName>
    </recommendedName>
</protein>
<evidence type="ECO:0000313" key="9">
    <source>
        <dbReference type="Proteomes" id="UP000672032"/>
    </source>
</evidence>
<dbReference type="InterPro" id="IPR036259">
    <property type="entry name" value="MFS_trans_sf"/>
</dbReference>
<sequence length="127" mass="14307">MFGSIVMVVGSFIQGFSVNVAMYIIARMFLGFGIVFAVVSSSAMVDELAYPKEWAIMASLFNASWLVGSFKELHLESLLLPESPRYLVSKDRRHEAFNILVKYHAEGSRDSVFVRVEIPWIQERGLG</sequence>
<feature type="transmembrane region" description="Helical" evidence="6">
    <location>
        <begin position="20"/>
        <end position="39"/>
    </location>
</feature>
<dbReference type="PANTHER" id="PTHR48022:SF29">
    <property type="entry name" value="SUGAR TRANSPORTER, PUTATIVE (AFU_ORTHOLOGUE AFUA_6G14500)-RELATED"/>
    <property type="match status" value="1"/>
</dbReference>
<dbReference type="PANTHER" id="PTHR48022">
    <property type="entry name" value="PLASTIDIC GLUCOSE TRANSPORTER 4"/>
    <property type="match status" value="1"/>
</dbReference>
<evidence type="ECO:0000256" key="2">
    <source>
        <dbReference type="ARBA" id="ARBA00010992"/>
    </source>
</evidence>
<dbReference type="Pfam" id="PF00083">
    <property type="entry name" value="Sugar_tr"/>
    <property type="match status" value="1"/>
</dbReference>
<keyword evidence="9" id="KW-1185">Reference proteome</keyword>
<dbReference type="InterPro" id="IPR050360">
    <property type="entry name" value="MFS_Sugar_Transporters"/>
</dbReference>
<dbReference type="GO" id="GO:0005351">
    <property type="term" value="F:carbohydrate:proton symporter activity"/>
    <property type="evidence" value="ECO:0007669"/>
    <property type="project" value="TreeGrafter"/>
</dbReference>
<evidence type="ECO:0000256" key="4">
    <source>
        <dbReference type="ARBA" id="ARBA00022989"/>
    </source>
</evidence>
<dbReference type="InterPro" id="IPR005828">
    <property type="entry name" value="MFS_sugar_transport-like"/>
</dbReference>
<evidence type="ECO:0000256" key="5">
    <source>
        <dbReference type="ARBA" id="ARBA00023136"/>
    </source>
</evidence>
<reference evidence="8" key="1">
    <citation type="submission" date="2020-10" db="EMBL/GenBank/DDBJ databases">
        <title>Genome Sequence of Monilinia vaccinii-corymbosi Sheds Light on Mummy Berry Disease Infection of Blueberry and Mating Type.</title>
        <authorList>
            <person name="Yow A.G."/>
            <person name="Zhang Y."/>
            <person name="Bansal K."/>
            <person name="Eacker S.M."/>
            <person name="Sullivan S."/>
            <person name="Liachko I."/>
            <person name="Cubeta M.A."/>
            <person name="Rollins J.A."/>
            <person name="Ashrafi H."/>
        </authorList>
    </citation>
    <scope>NUCLEOTIDE SEQUENCE</scope>
    <source>
        <strain evidence="8">RL-1</strain>
    </source>
</reference>
<evidence type="ECO:0000256" key="3">
    <source>
        <dbReference type="ARBA" id="ARBA00022692"/>
    </source>
</evidence>
<dbReference type="SUPFAM" id="SSF103473">
    <property type="entry name" value="MFS general substrate transporter"/>
    <property type="match status" value="1"/>
</dbReference>
<proteinExistence type="inferred from homology"/>
<keyword evidence="4 6" id="KW-1133">Transmembrane helix</keyword>
<dbReference type="Proteomes" id="UP000672032">
    <property type="component" value="Chromosome 5"/>
</dbReference>
<dbReference type="GO" id="GO:0016020">
    <property type="term" value="C:membrane"/>
    <property type="evidence" value="ECO:0007669"/>
    <property type="project" value="UniProtKB-SubCell"/>
</dbReference>
<evidence type="ECO:0000313" key="8">
    <source>
        <dbReference type="EMBL" id="QSZ35648.1"/>
    </source>
</evidence>
<dbReference type="EMBL" id="CP063409">
    <property type="protein sequence ID" value="QSZ35648.1"/>
    <property type="molecule type" value="Genomic_DNA"/>
</dbReference>
<dbReference type="Gene3D" id="1.10.286.90">
    <property type="entry name" value="MFS transporter, transmembrane helix TM10b"/>
    <property type="match status" value="1"/>
</dbReference>
<keyword evidence="5 6" id="KW-0472">Membrane</keyword>
<keyword evidence="3 6" id="KW-0812">Transmembrane</keyword>
<dbReference type="Gene3D" id="1.20.1250.20">
    <property type="entry name" value="MFS general substrate transporter like domains"/>
    <property type="match status" value="1"/>
</dbReference>
<comment type="subcellular location">
    <subcellularLocation>
        <location evidence="1">Membrane</location>
        <topology evidence="1">Multi-pass membrane protein</topology>
    </subcellularLocation>
</comment>
<dbReference type="PROSITE" id="PS50850">
    <property type="entry name" value="MFS"/>
    <property type="match status" value="1"/>
</dbReference>
<accession>A0A8A3PK01</accession>
<comment type="similarity">
    <text evidence="2">Belongs to the major facilitator superfamily. Sugar transporter (TC 2.A.1.1) family.</text>
</comment>
<dbReference type="AlphaFoldDB" id="A0A8A3PK01"/>
<gene>
    <name evidence="8" type="ORF">DSL72_008518</name>
</gene>